<organism evidence="1 2">
    <name type="scientific">Caenorhabditis angaria</name>
    <dbReference type="NCBI Taxonomy" id="860376"/>
    <lineage>
        <taxon>Eukaryota</taxon>
        <taxon>Metazoa</taxon>
        <taxon>Ecdysozoa</taxon>
        <taxon>Nematoda</taxon>
        <taxon>Chromadorea</taxon>
        <taxon>Rhabditida</taxon>
        <taxon>Rhabditina</taxon>
        <taxon>Rhabditomorpha</taxon>
        <taxon>Rhabditoidea</taxon>
        <taxon>Rhabditidae</taxon>
        <taxon>Peloderinae</taxon>
        <taxon>Caenorhabditis</taxon>
    </lineage>
</organism>
<dbReference type="AlphaFoldDB" id="A0A9P1IVS4"/>
<protein>
    <submittedName>
        <fullName evidence="1">Uncharacterized protein</fullName>
    </submittedName>
</protein>
<gene>
    <name evidence="1" type="ORF">CAMP_LOCUS15792</name>
</gene>
<evidence type="ECO:0000313" key="1">
    <source>
        <dbReference type="EMBL" id="CAI5453155.1"/>
    </source>
</evidence>
<dbReference type="Proteomes" id="UP001152747">
    <property type="component" value="Unassembled WGS sequence"/>
</dbReference>
<dbReference type="EMBL" id="CANHGI010000005">
    <property type="protein sequence ID" value="CAI5453155.1"/>
    <property type="molecule type" value="Genomic_DNA"/>
</dbReference>
<name>A0A9P1IVS4_9PELO</name>
<reference evidence="1" key="1">
    <citation type="submission" date="2022-11" db="EMBL/GenBank/DDBJ databases">
        <authorList>
            <person name="Kikuchi T."/>
        </authorList>
    </citation>
    <scope>NUCLEOTIDE SEQUENCE</scope>
    <source>
        <strain evidence="1">PS1010</strain>
    </source>
</reference>
<proteinExistence type="predicted"/>
<evidence type="ECO:0000313" key="2">
    <source>
        <dbReference type="Proteomes" id="UP001152747"/>
    </source>
</evidence>
<comment type="caution">
    <text evidence="1">The sequence shown here is derived from an EMBL/GenBank/DDBJ whole genome shotgun (WGS) entry which is preliminary data.</text>
</comment>
<sequence length="82" mass="9448">MTKENECLDGQISLGTIEKSKDCCNKHRQDYSGELSLTNRRNATKNECRESAPMMMRSIFGNDLFIGADIKCHETMKMEWIL</sequence>
<keyword evidence="2" id="KW-1185">Reference proteome</keyword>
<accession>A0A9P1IVS4</accession>